<proteinExistence type="predicted"/>
<accession>A0ABQ0H4L4</accession>
<feature type="transmembrane region" description="Helical" evidence="1">
    <location>
        <begin position="64"/>
        <end position="84"/>
    </location>
</feature>
<feature type="transmembrane region" description="Helical" evidence="1">
    <location>
        <begin position="90"/>
        <end position="106"/>
    </location>
</feature>
<keyword evidence="1" id="KW-1133">Transmembrane helix</keyword>
<dbReference type="RefSeq" id="WP_407866398.1">
    <property type="nucleotide sequence ID" value="NZ_BAAFZP010000002.1"/>
</dbReference>
<evidence type="ECO:0000256" key="1">
    <source>
        <dbReference type="SAM" id="Phobius"/>
    </source>
</evidence>
<dbReference type="EMBL" id="BAAFZP010000002">
    <property type="protein sequence ID" value="GAB1583865.1"/>
    <property type="molecule type" value="Genomic_DNA"/>
</dbReference>
<sequence length="127" mass="12975">MSRATSAGLIALGAAAGLILSLIAYTSRSSGINGTGGALLVIASSAAILLAALAIAMWPKMRGWLRGTLMFLLLLGILGTALAAYFLDSTWLEVAMAVCLIGWLLATRHQQAPAGHGSHTVKGKATS</sequence>
<protein>
    <submittedName>
        <fullName evidence="2">Uncharacterized protein</fullName>
    </submittedName>
</protein>
<keyword evidence="3" id="KW-1185">Reference proteome</keyword>
<keyword evidence="1" id="KW-0812">Transmembrane</keyword>
<feature type="transmembrane region" description="Helical" evidence="1">
    <location>
        <begin position="37"/>
        <end position="57"/>
    </location>
</feature>
<organism evidence="2 3">
    <name type="scientific">Phyllobacterium phragmitis</name>
    <dbReference type="NCBI Taxonomy" id="2670329"/>
    <lineage>
        <taxon>Bacteria</taxon>
        <taxon>Pseudomonadati</taxon>
        <taxon>Pseudomonadota</taxon>
        <taxon>Alphaproteobacteria</taxon>
        <taxon>Hyphomicrobiales</taxon>
        <taxon>Phyllobacteriaceae</taxon>
        <taxon>Phyllobacterium</taxon>
    </lineage>
</organism>
<evidence type="ECO:0000313" key="3">
    <source>
        <dbReference type="Proteomes" id="UP001628091"/>
    </source>
</evidence>
<gene>
    <name evidence="2" type="ORF">PPNSA23_38080</name>
</gene>
<evidence type="ECO:0000313" key="2">
    <source>
        <dbReference type="EMBL" id="GAB1583865.1"/>
    </source>
</evidence>
<feature type="transmembrane region" description="Helical" evidence="1">
    <location>
        <begin position="7"/>
        <end position="25"/>
    </location>
</feature>
<name>A0ABQ0H4L4_9HYPH</name>
<keyword evidence="1" id="KW-0472">Membrane</keyword>
<dbReference type="Proteomes" id="UP001628091">
    <property type="component" value="Unassembled WGS sequence"/>
</dbReference>
<comment type="caution">
    <text evidence="2">The sequence shown here is derived from an EMBL/GenBank/DDBJ whole genome shotgun (WGS) entry which is preliminary data.</text>
</comment>
<reference evidence="2 3" key="1">
    <citation type="submission" date="2024-10" db="EMBL/GenBank/DDBJ databases">
        <title>Isolation, draft genome sequencing and identification of Phyllobacterium sp. NSA23, isolated from leaf soil.</title>
        <authorList>
            <person name="Akita H."/>
        </authorList>
    </citation>
    <scope>NUCLEOTIDE SEQUENCE [LARGE SCALE GENOMIC DNA]</scope>
    <source>
        <strain evidence="2 3">NSA23</strain>
    </source>
</reference>